<keyword evidence="3 6" id="KW-0812">Transmembrane</keyword>
<name>A0A239LZW1_9ACTN</name>
<evidence type="ECO:0000256" key="1">
    <source>
        <dbReference type="ARBA" id="ARBA00004651"/>
    </source>
</evidence>
<evidence type="ECO:0000313" key="7">
    <source>
        <dbReference type="EMBL" id="SNT35981.1"/>
    </source>
</evidence>
<dbReference type="RefSeq" id="WP_089328365.1">
    <property type="nucleotide sequence ID" value="NZ_FZOR01000025.1"/>
</dbReference>
<feature type="transmembrane region" description="Helical" evidence="6">
    <location>
        <begin position="49"/>
        <end position="82"/>
    </location>
</feature>
<dbReference type="Pfam" id="PF01810">
    <property type="entry name" value="LysE"/>
    <property type="match status" value="1"/>
</dbReference>
<evidence type="ECO:0000256" key="6">
    <source>
        <dbReference type="SAM" id="Phobius"/>
    </source>
</evidence>
<feature type="transmembrane region" description="Helical" evidence="6">
    <location>
        <begin position="141"/>
        <end position="160"/>
    </location>
</feature>
<keyword evidence="8" id="KW-1185">Reference proteome</keyword>
<evidence type="ECO:0000313" key="8">
    <source>
        <dbReference type="Proteomes" id="UP000198318"/>
    </source>
</evidence>
<gene>
    <name evidence="7" type="ORF">SAMN05443665_102540</name>
</gene>
<dbReference type="GO" id="GO:0015171">
    <property type="term" value="F:amino acid transmembrane transporter activity"/>
    <property type="evidence" value="ECO:0007669"/>
    <property type="project" value="TreeGrafter"/>
</dbReference>
<sequence length="203" mass="20529">MAAGSVLAFWTIALLLIAVPGPDWAFTIGAGLHGRSVVPAVGGLVAGYAAMTLAVAAGVGALVAGSPAVLTVLTLVGGAYLVWHGGTTFARPATAGDGPDAGTGRRAFLRGMGVSGLNPKGLLLFVALLPQFTDPGDSWPIAAQIGVLGLTFMATCWVWYLCLGTLTRTVLKGTPGRTRLVGRLSGASMVGLGAYLVLDHFLA</sequence>
<protein>
    <submittedName>
        <fullName evidence="7">Threonine/homoserine/homoserine lactone efflux protein</fullName>
    </submittedName>
</protein>
<proteinExistence type="predicted"/>
<keyword evidence="5 6" id="KW-0472">Membrane</keyword>
<dbReference type="PANTHER" id="PTHR30086">
    <property type="entry name" value="ARGININE EXPORTER PROTEIN ARGO"/>
    <property type="match status" value="1"/>
</dbReference>
<keyword evidence="4 6" id="KW-1133">Transmembrane helix</keyword>
<accession>A0A239LZW1</accession>
<evidence type="ECO:0000256" key="2">
    <source>
        <dbReference type="ARBA" id="ARBA00022475"/>
    </source>
</evidence>
<dbReference type="InterPro" id="IPR001123">
    <property type="entry name" value="LeuE-type"/>
</dbReference>
<feature type="transmembrane region" description="Helical" evidence="6">
    <location>
        <begin position="107"/>
        <end position="129"/>
    </location>
</feature>
<evidence type="ECO:0000256" key="5">
    <source>
        <dbReference type="ARBA" id="ARBA00023136"/>
    </source>
</evidence>
<dbReference type="OrthoDB" id="9814990at2"/>
<reference evidence="7 8" key="1">
    <citation type="submission" date="2017-06" db="EMBL/GenBank/DDBJ databases">
        <authorList>
            <person name="Kim H.J."/>
            <person name="Triplett B.A."/>
        </authorList>
    </citation>
    <scope>NUCLEOTIDE SEQUENCE [LARGE SCALE GENOMIC DNA]</scope>
    <source>
        <strain evidence="7 8">DSM 44715</strain>
    </source>
</reference>
<evidence type="ECO:0000256" key="3">
    <source>
        <dbReference type="ARBA" id="ARBA00022692"/>
    </source>
</evidence>
<dbReference type="GO" id="GO:0005886">
    <property type="term" value="C:plasma membrane"/>
    <property type="evidence" value="ECO:0007669"/>
    <property type="project" value="UniProtKB-SubCell"/>
</dbReference>
<keyword evidence="2" id="KW-1003">Cell membrane</keyword>
<evidence type="ECO:0000256" key="4">
    <source>
        <dbReference type="ARBA" id="ARBA00022989"/>
    </source>
</evidence>
<organism evidence="7 8">
    <name type="scientific">Actinomadura meyerae</name>
    <dbReference type="NCBI Taxonomy" id="240840"/>
    <lineage>
        <taxon>Bacteria</taxon>
        <taxon>Bacillati</taxon>
        <taxon>Actinomycetota</taxon>
        <taxon>Actinomycetes</taxon>
        <taxon>Streptosporangiales</taxon>
        <taxon>Thermomonosporaceae</taxon>
        <taxon>Actinomadura</taxon>
    </lineage>
</organism>
<dbReference type="EMBL" id="FZOR01000025">
    <property type="protein sequence ID" value="SNT35981.1"/>
    <property type="molecule type" value="Genomic_DNA"/>
</dbReference>
<dbReference type="Proteomes" id="UP000198318">
    <property type="component" value="Unassembled WGS sequence"/>
</dbReference>
<dbReference type="AlphaFoldDB" id="A0A239LZW1"/>
<feature type="transmembrane region" description="Helical" evidence="6">
    <location>
        <begin position="180"/>
        <end position="198"/>
    </location>
</feature>
<comment type="subcellular location">
    <subcellularLocation>
        <location evidence="1">Cell membrane</location>
        <topology evidence="1">Multi-pass membrane protein</topology>
    </subcellularLocation>
</comment>
<dbReference type="PANTHER" id="PTHR30086:SF20">
    <property type="entry name" value="ARGININE EXPORTER PROTEIN ARGO-RELATED"/>
    <property type="match status" value="1"/>
</dbReference>